<dbReference type="AlphaFoldDB" id="B2CKY0"/>
<feature type="transmembrane region" description="Helical" evidence="1">
    <location>
        <begin position="78"/>
        <end position="97"/>
    </location>
</feature>
<protein>
    <submittedName>
        <fullName evidence="2">NADH dehydrogenase subunit 6</fullName>
    </submittedName>
</protein>
<keyword evidence="1" id="KW-0812">Transmembrane</keyword>
<dbReference type="RefSeq" id="YP_001936655.1">
    <property type="nucleotide sequence ID" value="NC_010782.1"/>
</dbReference>
<keyword evidence="2" id="KW-0496">Mitochondrion</keyword>
<dbReference type="GeneID" id="6336156"/>
<dbReference type="CTD" id="4541"/>
<keyword evidence="1" id="KW-0472">Membrane</keyword>
<reference evidence="2" key="1">
    <citation type="journal article" date="2008" name="Mol. Biol. Evol.">
        <title>Parallel evolution of truncated transfer RNA genes in arachnid mitochondrial genomes.</title>
        <authorList>
            <person name="Masta S.E."/>
            <person name="Boore J.L."/>
        </authorList>
    </citation>
    <scope>NUCLEOTIDE SEQUENCE</scope>
</reference>
<sequence length="145" mass="16702">MFGLMMFSTLGFMLSFHPLVMGFFLMFSTSLVAFCAYFVFGFSWYSYIMMLVFLGGMLILFIYIASLASNEFVKLKSFYWISGILLFIIPTSDWLMIKGSNSVVKIYEILPTSMITLFLASYLLFTFISVIKLVDMELGPLREYT</sequence>
<name>B2CKY0_9SCOR</name>
<feature type="transmembrane region" description="Helical" evidence="1">
    <location>
        <begin position="109"/>
        <end position="131"/>
    </location>
</feature>
<dbReference type="EMBL" id="EU523756">
    <property type="protein sequence ID" value="ACA62679.1"/>
    <property type="molecule type" value="Genomic_DNA"/>
</dbReference>
<keyword evidence="1" id="KW-1133">Transmembrane helix</keyword>
<evidence type="ECO:0000313" key="2">
    <source>
        <dbReference type="EMBL" id="ACA62679.1"/>
    </source>
</evidence>
<feature type="transmembrane region" description="Helical" evidence="1">
    <location>
        <begin position="47"/>
        <end position="66"/>
    </location>
</feature>
<organism evidence="2">
    <name type="scientific">Uroctonus mordax</name>
    <name type="common">western forest scorpion</name>
    <dbReference type="NCBI Taxonomy" id="507508"/>
    <lineage>
        <taxon>Eukaryota</taxon>
        <taxon>Metazoa</taxon>
        <taxon>Ecdysozoa</taxon>
        <taxon>Arthropoda</taxon>
        <taxon>Chelicerata</taxon>
        <taxon>Arachnida</taxon>
        <taxon>Scorpiones</taxon>
        <taxon>Iurida</taxon>
        <taxon>Chactoidea</taxon>
        <taxon>Chactidae</taxon>
        <taxon>Uroctoninae</taxon>
        <taxon>Uroctonus</taxon>
    </lineage>
</organism>
<gene>
    <name evidence="2" type="primary">ND6</name>
</gene>
<geneLocation type="mitochondrion" evidence="2"/>
<proteinExistence type="predicted"/>
<feature type="transmembrane region" description="Helical" evidence="1">
    <location>
        <begin position="20"/>
        <end position="40"/>
    </location>
</feature>
<evidence type="ECO:0000256" key="1">
    <source>
        <dbReference type="SAM" id="Phobius"/>
    </source>
</evidence>
<accession>B2CKY0</accession>